<keyword evidence="9" id="KW-0771">Synaptosome</keyword>
<name>A0AAW1FTB5_ZOAVI</name>
<evidence type="ECO:0000256" key="21">
    <source>
        <dbReference type="ARBA" id="ARBA00045474"/>
    </source>
</evidence>
<dbReference type="GO" id="GO:0030018">
    <property type="term" value="C:Z disc"/>
    <property type="evidence" value="ECO:0007669"/>
    <property type="project" value="TreeGrafter"/>
</dbReference>
<dbReference type="InterPro" id="IPR036034">
    <property type="entry name" value="PDZ_sf"/>
</dbReference>
<dbReference type="PANTHER" id="PTHR24214:SF6">
    <property type="entry name" value="PDZ AND LIM DOMAIN PROTEIN 4"/>
    <property type="match status" value="1"/>
</dbReference>
<keyword evidence="13" id="KW-0770">Synapse</keyword>
<dbReference type="SMART" id="SM00132">
    <property type="entry name" value="LIM"/>
    <property type="match status" value="1"/>
</dbReference>
<feature type="region of interest" description="Disordered" evidence="23">
    <location>
        <begin position="82"/>
        <end position="281"/>
    </location>
</feature>
<keyword evidence="27" id="KW-1185">Reference proteome</keyword>
<dbReference type="Gene3D" id="2.10.110.10">
    <property type="entry name" value="Cysteine Rich Protein"/>
    <property type="match status" value="1"/>
</dbReference>
<evidence type="ECO:0000256" key="7">
    <source>
        <dbReference type="ARBA" id="ARBA00004556"/>
    </source>
</evidence>
<dbReference type="GO" id="GO:0061061">
    <property type="term" value="P:muscle structure development"/>
    <property type="evidence" value="ECO:0007669"/>
    <property type="project" value="TreeGrafter"/>
</dbReference>
<dbReference type="GO" id="GO:0005634">
    <property type="term" value="C:nucleus"/>
    <property type="evidence" value="ECO:0007669"/>
    <property type="project" value="UniProtKB-SubCell"/>
</dbReference>
<dbReference type="GO" id="GO:0031941">
    <property type="term" value="C:filamentous actin"/>
    <property type="evidence" value="ECO:0007669"/>
    <property type="project" value="TreeGrafter"/>
</dbReference>
<dbReference type="Pfam" id="PF15936">
    <property type="entry name" value="DUF4749"/>
    <property type="match status" value="1"/>
</dbReference>
<dbReference type="PROSITE" id="PS00478">
    <property type="entry name" value="LIM_DOMAIN_1"/>
    <property type="match status" value="1"/>
</dbReference>
<evidence type="ECO:0000256" key="10">
    <source>
        <dbReference type="ARBA" id="ARBA00022723"/>
    </source>
</evidence>
<feature type="domain" description="LIM zinc-binding" evidence="24">
    <location>
        <begin position="352"/>
        <end position="411"/>
    </location>
</feature>
<feature type="domain" description="PDZ" evidence="25">
    <location>
        <begin position="1"/>
        <end position="84"/>
    </location>
</feature>
<accession>A0AAW1FTB5</accession>
<dbReference type="PROSITE" id="PS50106">
    <property type="entry name" value="PDZ"/>
    <property type="match status" value="1"/>
</dbReference>
<dbReference type="CDD" id="cd06753">
    <property type="entry name" value="PDZ_PDLIM-like"/>
    <property type="match status" value="1"/>
</dbReference>
<evidence type="ECO:0000256" key="22">
    <source>
        <dbReference type="PROSITE-ProRule" id="PRU00125"/>
    </source>
</evidence>
<organism evidence="26 27">
    <name type="scientific">Zoarces viviparus</name>
    <name type="common">Viviparous eelpout</name>
    <name type="synonym">Blennius viviparus</name>
    <dbReference type="NCBI Taxonomy" id="48416"/>
    <lineage>
        <taxon>Eukaryota</taxon>
        <taxon>Metazoa</taxon>
        <taxon>Chordata</taxon>
        <taxon>Craniata</taxon>
        <taxon>Vertebrata</taxon>
        <taxon>Euteleostomi</taxon>
        <taxon>Actinopterygii</taxon>
        <taxon>Neopterygii</taxon>
        <taxon>Teleostei</taxon>
        <taxon>Neoteleostei</taxon>
        <taxon>Acanthomorphata</taxon>
        <taxon>Eupercaria</taxon>
        <taxon>Perciformes</taxon>
        <taxon>Cottioidei</taxon>
        <taxon>Zoarcales</taxon>
        <taxon>Zoarcidae</taxon>
        <taxon>Zoarcinae</taxon>
        <taxon>Zoarces</taxon>
    </lineage>
</organism>
<keyword evidence="10 22" id="KW-0479">Metal-binding</keyword>
<dbReference type="InterPro" id="IPR001478">
    <property type="entry name" value="PDZ"/>
</dbReference>
<comment type="caution">
    <text evidence="26">The sequence shown here is derived from an EMBL/GenBank/DDBJ whole genome shotgun (WGS) entry which is preliminary data.</text>
</comment>
<dbReference type="GO" id="GO:0046872">
    <property type="term" value="F:metal ion binding"/>
    <property type="evidence" value="ECO:0007669"/>
    <property type="project" value="UniProtKB-KW"/>
</dbReference>
<keyword evidence="8" id="KW-0963">Cytoplasm</keyword>
<evidence type="ECO:0000256" key="1">
    <source>
        <dbReference type="ARBA" id="ARBA00004123"/>
    </source>
</evidence>
<dbReference type="GO" id="GO:0048471">
    <property type="term" value="C:perinuclear region of cytoplasm"/>
    <property type="evidence" value="ECO:0007669"/>
    <property type="project" value="UniProtKB-SubCell"/>
</dbReference>
<evidence type="ECO:0000256" key="9">
    <source>
        <dbReference type="ARBA" id="ARBA00022599"/>
    </source>
</evidence>
<feature type="compositionally biased region" description="Polar residues" evidence="23">
    <location>
        <begin position="258"/>
        <end position="272"/>
    </location>
</feature>
<evidence type="ECO:0000256" key="3">
    <source>
        <dbReference type="ARBA" id="ARBA00004245"/>
    </source>
</evidence>
<dbReference type="GO" id="GO:0055038">
    <property type="term" value="C:recycling endosome membrane"/>
    <property type="evidence" value="ECO:0007669"/>
    <property type="project" value="UniProtKB-SubCell"/>
</dbReference>
<evidence type="ECO:0000256" key="15">
    <source>
        <dbReference type="ARBA" id="ARBA00023136"/>
    </source>
</evidence>
<dbReference type="GO" id="GO:0001725">
    <property type="term" value="C:stress fiber"/>
    <property type="evidence" value="ECO:0007669"/>
    <property type="project" value="TreeGrafter"/>
</dbReference>
<keyword evidence="12 22" id="KW-0862">Zinc</keyword>
<dbReference type="GO" id="GO:0007507">
    <property type="term" value="P:heart development"/>
    <property type="evidence" value="ECO:0007669"/>
    <property type="project" value="TreeGrafter"/>
</dbReference>
<keyword evidence="15" id="KW-0472">Membrane</keyword>
<evidence type="ECO:0000256" key="5">
    <source>
        <dbReference type="ARBA" id="ARBA00004510"/>
    </source>
</evidence>
<evidence type="ECO:0000256" key="4">
    <source>
        <dbReference type="ARBA" id="ARBA00004469"/>
    </source>
</evidence>
<dbReference type="FunFam" id="2.10.110.10:FF:000026">
    <property type="entry name" value="PDZ and LIM domain protein 3"/>
    <property type="match status" value="1"/>
</dbReference>
<evidence type="ECO:0000313" key="26">
    <source>
        <dbReference type="EMBL" id="KAK9536904.1"/>
    </source>
</evidence>
<evidence type="ECO:0000256" key="20">
    <source>
        <dbReference type="ARBA" id="ARBA00039369"/>
    </source>
</evidence>
<dbReference type="AlphaFoldDB" id="A0AAW1FTB5"/>
<dbReference type="GO" id="GO:0003779">
    <property type="term" value="F:actin binding"/>
    <property type="evidence" value="ECO:0007669"/>
    <property type="project" value="TreeGrafter"/>
</dbReference>
<reference evidence="26 27" key="1">
    <citation type="journal article" date="2024" name="Genome Biol. Evol.">
        <title>Chromosome-level genome assembly of the viviparous eelpout Zoarces viviparus.</title>
        <authorList>
            <person name="Fuhrmann N."/>
            <person name="Brasseur M.V."/>
            <person name="Bakowski C.E."/>
            <person name="Podsiadlowski L."/>
            <person name="Prost S."/>
            <person name="Krehenwinkel H."/>
            <person name="Mayer C."/>
        </authorList>
    </citation>
    <scope>NUCLEOTIDE SEQUENCE [LARGE SCALE GENOMIC DNA]</scope>
    <source>
        <strain evidence="26">NO-MEL_2022_Ind0_liver</strain>
    </source>
</reference>
<keyword evidence="17" id="KW-0539">Nucleus</keyword>
<dbReference type="InterPro" id="IPR001781">
    <property type="entry name" value="Znf_LIM"/>
</dbReference>
<dbReference type="Gene3D" id="2.30.42.10">
    <property type="match status" value="1"/>
</dbReference>
<dbReference type="Pfam" id="PF00412">
    <property type="entry name" value="LIM"/>
    <property type="match status" value="1"/>
</dbReference>
<comment type="function">
    <text evidence="21">Suppresses SRC activation by recognizing and binding to active SRC and facilitating PTPN13-mediated dephosphorylation of SRC 'Tyr-419' leading to its inactivation. Inactivated SRC dissociates from this protein allowing the initiation of a new SRC inactivation cycle. Involved in reorganization of the actin cytoskeleton. In nonmuscle cells, binds to ACTN1 (alpha-actinin-1), increases the affinity of ACTN1 to F-actin (filamentous actin), and promotes formation of actin stress fibers. Involved in regulation of the synaptic AMPA receptor transport in dendritic spines of hippocampal pyramidal neurons directing the receptors toward an insertion at the postsynaptic membrane. Links endosomal surface-internalized GRIA1-containing AMPA receptors to the alpha-actinin/actin cytoskeleton. Increases AMPA receptor-mediated excitatory postsynaptic currents in neurons.</text>
</comment>
<dbReference type="SUPFAM" id="SSF50156">
    <property type="entry name" value="PDZ domain-like"/>
    <property type="match status" value="1"/>
</dbReference>
<dbReference type="GO" id="GO:0031901">
    <property type="term" value="C:early endosome membrane"/>
    <property type="evidence" value="ECO:0007669"/>
    <property type="project" value="UniProtKB-SubCell"/>
</dbReference>
<evidence type="ECO:0000256" key="12">
    <source>
        <dbReference type="ARBA" id="ARBA00022833"/>
    </source>
</evidence>
<evidence type="ECO:0000256" key="6">
    <source>
        <dbReference type="ARBA" id="ARBA00004552"/>
    </source>
</evidence>
<proteinExistence type="predicted"/>
<dbReference type="GO" id="GO:0043197">
    <property type="term" value="C:dendritic spine"/>
    <property type="evidence" value="ECO:0007669"/>
    <property type="project" value="UniProtKB-SubCell"/>
</dbReference>
<evidence type="ECO:0000256" key="2">
    <source>
        <dbReference type="ARBA" id="ARBA00004159"/>
    </source>
</evidence>
<keyword evidence="16" id="KW-0206">Cytoskeleton</keyword>
<dbReference type="PANTHER" id="PTHR24214">
    <property type="entry name" value="PDZ AND LIM DOMAIN PROTEIN ZASP"/>
    <property type="match status" value="1"/>
</dbReference>
<dbReference type="Proteomes" id="UP001488805">
    <property type="component" value="Unassembled WGS sequence"/>
</dbReference>
<dbReference type="InterPro" id="IPR031847">
    <property type="entry name" value="PDLI1-4/Zasp-like_mid"/>
</dbReference>
<evidence type="ECO:0000256" key="13">
    <source>
        <dbReference type="ARBA" id="ARBA00023018"/>
    </source>
</evidence>
<sequence>MTQTVTLKGPSPWGFRLVGGRDFSTPLTVSRVTPGSKAAQGDLCPGDTILAINGDNTELMTHMEAQNRIKTCTQQLTLNISRSGSGDRVWSPTVSEEGKTSPYMEPDSQNFRPITSGYGGSNRKPSYTPEPQSPQGLQYPQTPQSPQGIQYTQTPQSPQGLQYQQTPKSPQGIQYPQTPQSPQGLQYQQTPQSPQGLQYQQTPQPTHLNNGHSRPNNGHSYGYGNGNGHAQYNDPAGLYQNGSNGDRSLPSKMGGLSLSATHSPESPTQSPGGRNGFDPHSDVYKMLQDYEEPVSAPKQSGSFKYLQGILEAEDGGVSPTDRMRNLKSPVRSPIPKLGSPIPSPISGLQKLPQCTRCSNGIVGTIVKARDKLYHPECFTCDDCGVNLKQRGYFFIEDNLYCETHAMARVQPPEGYDVVAVYPNSKVELV</sequence>
<dbReference type="GO" id="GO:0030036">
    <property type="term" value="P:actin cytoskeleton organization"/>
    <property type="evidence" value="ECO:0007669"/>
    <property type="project" value="TreeGrafter"/>
</dbReference>
<evidence type="ECO:0000256" key="23">
    <source>
        <dbReference type="SAM" id="MobiDB-lite"/>
    </source>
</evidence>
<evidence type="ECO:0000313" key="27">
    <source>
        <dbReference type="Proteomes" id="UP001488805"/>
    </source>
</evidence>
<evidence type="ECO:0000256" key="8">
    <source>
        <dbReference type="ARBA" id="ARBA00022490"/>
    </source>
</evidence>
<dbReference type="SUPFAM" id="SSF57716">
    <property type="entry name" value="Glucocorticoid receptor-like (DNA-binding domain)"/>
    <property type="match status" value="2"/>
</dbReference>
<evidence type="ECO:0000256" key="17">
    <source>
        <dbReference type="ARBA" id="ARBA00023242"/>
    </source>
</evidence>
<dbReference type="InterPro" id="IPR050604">
    <property type="entry name" value="PDZ-LIM_domain"/>
</dbReference>
<evidence type="ECO:0000256" key="11">
    <source>
        <dbReference type="ARBA" id="ARBA00022753"/>
    </source>
</evidence>
<keyword evidence="18" id="KW-0966">Cell projection</keyword>
<dbReference type="GO" id="GO:0030027">
    <property type="term" value="C:lamellipodium"/>
    <property type="evidence" value="ECO:0007669"/>
    <property type="project" value="UniProtKB-SubCell"/>
</dbReference>
<evidence type="ECO:0000256" key="16">
    <source>
        <dbReference type="ARBA" id="ARBA00023212"/>
    </source>
</evidence>
<dbReference type="GO" id="GO:0051371">
    <property type="term" value="F:muscle alpha-actinin binding"/>
    <property type="evidence" value="ECO:0007669"/>
    <property type="project" value="TreeGrafter"/>
</dbReference>
<evidence type="ECO:0000256" key="14">
    <source>
        <dbReference type="ARBA" id="ARBA00023038"/>
    </source>
</evidence>
<evidence type="ECO:0000259" key="24">
    <source>
        <dbReference type="PROSITE" id="PS50023"/>
    </source>
</evidence>
<dbReference type="FunFam" id="2.30.42.10:FF:000055">
    <property type="entry name" value="PDZ and LIM domain protein 3"/>
    <property type="match status" value="1"/>
</dbReference>
<dbReference type="Pfam" id="PF00595">
    <property type="entry name" value="PDZ"/>
    <property type="match status" value="1"/>
</dbReference>
<comment type="subcellular location">
    <subcellularLocation>
        <location evidence="6">Cell projection</location>
        <location evidence="6">Dendritic spine</location>
    </subcellularLocation>
    <subcellularLocation>
        <location evidence="5">Cell projection</location>
        <location evidence="5">Lamellipodium</location>
    </subcellularLocation>
    <subcellularLocation>
        <location evidence="3">Cytoplasm</location>
        <location evidence="3">Cytoskeleton</location>
    </subcellularLocation>
    <subcellularLocation>
        <location evidence="7">Cytoplasm</location>
        <location evidence="7">Perinuclear region</location>
    </subcellularLocation>
    <subcellularLocation>
        <location evidence="4">Early endosome membrane</location>
        <topology evidence="4">Peripheral membrane protein</topology>
        <orientation evidence="4">Cytoplasmic side</orientation>
    </subcellularLocation>
    <subcellularLocation>
        <location evidence="1">Nucleus</location>
    </subcellularLocation>
    <subcellularLocation>
        <location evidence="2">Recycling endosome membrane</location>
        <topology evidence="2">Peripheral membrane protein</topology>
        <orientation evidence="2">Cytoplasmic side</orientation>
    </subcellularLocation>
    <subcellularLocation>
        <location evidence="19">Synapse</location>
        <location evidence="19">Synaptosome</location>
    </subcellularLocation>
</comment>
<gene>
    <name evidence="26" type="ORF">VZT92_006657</name>
</gene>
<dbReference type="EMBL" id="JBCEZU010000045">
    <property type="protein sequence ID" value="KAK9536904.1"/>
    <property type="molecule type" value="Genomic_DNA"/>
</dbReference>
<dbReference type="GO" id="GO:0005912">
    <property type="term" value="C:adherens junction"/>
    <property type="evidence" value="ECO:0007669"/>
    <property type="project" value="TreeGrafter"/>
</dbReference>
<evidence type="ECO:0000259" key="25">
    <source>
        <dbReference type="PROSITE" id="PS50106"/>
    </source>
</evidence>
<keyword evidence="11" id="KW-0967">Endosome</keyword>
<dbReference type="SMART" id="SM00228">
    <property type="entry name" value="PDZ"/>
    <property type="match status" value="1"/>
</dbReference>
<protein>
    <recommendedName>
        <fullName evidence="20">PDZ and LIM domain protein 4</fullName>
    </recommendedName>
</protein>
<dbReference type="PROSITE" id="PS50023">
    <property type="entry name" value="LIM_DOMAIN_2"/>
    <property type="match status" value="1"/>
</dbReference>
<evidence type="ECO:0000256" key="19">
    <source>
        <dbReference type="ARBA" id="ARBA00034102"/>
    </source>
</evidence>
<evidence type="ECO:0000256" key="18">
    <source>
        <dbReference type="ARBA" id="ARBA00023273"/>
    </source>
</evidence>
<feature type="compositionally biased region" description="Polar residues" evidence="23">
    <location>
        <begin position="123"/>
        <end position="215"/>
    </location>
</feature>
<keyword evidence="14 22" id="KW-0440">LIM domain</keyword>